<organism evidence="3 4">
    <name type="scientific">Frankliniella fusca</name>
    <dbReference type="NCBI Taxonomy" id="407009"/>
    <lineage>
        <taxon>Eukaryota</taxon>
        <taxon>Metazoa</taxon>
        <taxon>Ecdysozoa</taxon>
        <taxon>Arthropoda</taxon>
        <taxon>Hexapoda</taxon>
        <taxon>Insecta</taxon>
        <taxon>Pterygota</taxon>
        <taxon>Neoptera</taxon>
        <taxon>Paraneoptera</taxon>
        <taxon>Thysanoptera</taxon>
        <taxon>Terebrantia</taxon>
        <taxon>Thripoidea</taxon>
        <taxon>Thripidae</taxon>
        <taxon>Frankliniella</taxon>
    </lineage>
</organism>
<feature type="domain" description="C2H2-type" evidence="2">
    <location>
        <begin position="85"/>
        <end position="112"/>
    </location>
</feature>
<dbReference type="AlphaFoldDB" id="A0AAE1LE69"/>
<keyword evidence="1" id="KW-0479">Metal-binding</keyword>
<evidence type="ECO:0000256" key="1">
    <source>
        <dbReference type="PROSITE-ProRule" id="PRU00042"/>
    </source>
</evidence>
<dbReference type="GO" id="GO:0008270">
    <property type="term" value="F:zinc ion binding"/>
    <property type="evidence" value="ECO:0007669"/>
    <property type="project" value="UniProtKB-KW"/>
</dbReference>
<keyword evidence="1" id="KW-0862">Zinc</keyword>
<name>A0AAE1LE69_9NEOP</name>
<keyword evidence="1" id="KW-0863">Zinc-finger</keyword>
<proteinExistence type="predicted"/>
<reference evidence="3" key="2">
    <citation type="journal article" date="2023" name="BMC Genomics">
        <title>Pest status, molecular evolution, and epigenetic factors derived from the genome assembly of Frankliniella fusca, a thysanopteran phytovirus vector.</title>
        <authorList>
            <person name="Catto M.A."/>
            <person name="Labadie P.E."/>
            <person name="Jacobson A.L."/>
            <person name="Kennedy G.G."/>
            <person name="Srinivasan R."/>
            <person name="Hunt B.G."/>
        </authorList>
    </citation>
    <scope>NUCLEOTIDE SEQUENCE</scope>
    <source>
        <strain evidence="3">PL_HMW_Pooled</strain>
    </source>
</reference>
<protein>
    <submittedName>
        <fullName evidence="3">Longitudinals lacking protein, isoform G</fullName>
    </submittedName>
</protein>
<accession>A0AAE1LE69</accession>
<gene>
    <name evidence="3" type="ORF">KUF71_005791</name>
</gene>
<evidence type="ECO:0000313" key="3">
    <source>
        <dbReference type="EMBL" id="KAK3915484.1"/>
    </source>
</evidence>
<evidence type="ECO:0000259" key="2">
    <source>
        <dbReference type="PROSITE" id="PS50157"/>
    </source>
</evidence>
<dbReference type="SUPFAM" id="SSF57667">
    <property type="entry name" value="beta-beta-alpha zinc fingers"/>
    <property type="match status" value="1"/>
</dbReference>
<dbReference type="EMBL" id="JAHWGI010000440">
    <property type="protein sequence ID" value="KAK3915484.1"/>
    <property type="molecule type" value="Genomic_DNA"/>
</dbReference>
<dbReference type="Pfam" id="PF00096">
    <property type="entry name" value="zf-C2H2"/>
    <property type="match status" value="2"/>
</dbReference>
<dbReference type="Proteomes" id="UP001219518">
    <property type="component" value="Unassembled WGS sequence"/>
</dbReference>
<dbReference type="SMART" id="SM00355">
    <property type="entry name" value="ZnF_C2H2"/>
    <property type="match status" value="2"/>
</dbReference>
<dbReference type="InterPro" id="IPR036236">
    <property type="entry name" value="Znf_C2H2_sf"/>
</dbReference>
<dbReference type="PROSITE" id="PS50157">
    <property type="entry name" value="ZINC_FINGER_C2H2_2"/>
    <property type="match status" value="1"/>
</dbReference>
<sequence>MITSSSQTNLQFKQPVIHEDYFKEKEAADVLTYLSNGSSAPEALDQAYTDDWLGSDDGENRLDWSTASQQSKFCKRSPYEGPGSFPCEGCGKTYKWRRTLQNHIKVECGKDPQFQCPYCPLRSKRKGNISAHIKAVHGTG</sequence>
<dbReference type="Gene3D" id="3.30.160.60">
    <property type="entry name" value="Classic Zinc Finger"/>
    <property type="match status" value="1"/>
</dbReference>
<dbReference type="InterPro" id="IPR013087">
    <property type="entry name" value="Znf_C2H2_type"/>
</dbReference>
<comment type="caution">
    <text evidence="3">The sequence shown here is derived from an EMBL/GenBank/DDBJ whole genome shotgun (WGS) entry which is preliminary data.</text>
</comment>
<reference evidence="3" key="1">
    <citation type="submission" date="2021-07" db="EMBL/GenBank/DDBJ databases">
        <authorList>
            <person name="Catto M.A."/>
            <person name="Jacobson A."/>
            <person name="Kennedy G."/>
            <person name="Labadie P."/>
            <person name="Hunt B.G."/>
            <person name="Srinivasan R."/>
        </authorList>
    </citation>
    <scope>NUCLEOTIDE SEQUENCE</scope>
    <source>
        <strain evidence="3">PL_HMW_Pooled</strain>
        <tissue evidence="3">Head</tissue>
    </source>
</reference>
<evidence type="ECO:0000313" key="4">
    <source>
        <dbReference type="Proteomes" id="UP001219518"/>
    </source>
</evidence>
<keyword evidence="4" id="KW-1185">Reference proteome</keyword>